<proteinExistence type="inferred from homology"/>
<protein>
    <submittedName>
        <fullName evidence="5">Glycosyltransferase</fullName>
    </submittedName>
</protein>
<dbReference type="Gene3D" id="3.90.550.10">
    <property type="entry name" value="Spore Coat Polysaccharide Biosynthesis Protein SpsA, Chain A"/>
    <property type="match status" value="1"/>
</dbReference>
<dbReference type="InterPro" id="IPR029044">
    <property type="entry name" value="Nucleotide-diphossugar_trans"/>
</dbReference>
<evidence type="ECO:0000256" key="1">
    <source>
        <dbReference type="ARBA" id="ARBA00006739"/>
    </source>
</evidence>
<accession>A0A6I2U1E9</accession>
<evidence type="ECO:0000256" key="2">
    <source>
        <dbReference type="ARBA" id="ARBA00022676"/>
    </source>
</evidence>
<keyword evidence="3 5" id="KW-0808">Transferase</keyword>
<evidence type="ECO:0000313" key="5">
    <source>
        <dbReference type="EMBL" id="MST78573.1"/>
    </source>
</evidence>
<dbReference type="Proteomes" id="UP000450161">
    <property type="component" value="Unassembled WGS sequence"/>
</dbReference>
<feature type="domain" description="Glycosyltransferase 2-like" evidence="4">
    <location>
        <begin position="11"/>
        <end position="142"/>
    </location>
</feature>
<keyword evidence="2" id="KW-0328">Glycosyltransferase</keyword>
<gene>
    <name evidence="5" type="ORF">FYJ72_13160</name>
</gene>
<name>A0A6I2U1E9_9BACT</name>
<comment type="caution">
    <text evidence="5">The sequence shown here is derived from an EMBL/GenBank/DDBJ whole genome shotgun (WGS) entry which is preliminary data.</text>
</comment>
<dbReference type="InterPro" id="IPR001173">
    <property type="entry name" value="Glyco_trans_2-like"/>
</dbReference>
<sequence length="281" mass="32966">MQNHNPKVGLIILNYNTWQLTIKEIENIHNTLIYDNYKIIIVDNQSTNDSVKQLKQYQLKSNVAFDIIISSKNSGYAAGNNIGIKRSIECKCKYSFILNNDILFTDKNTLKDVVDYMETHPNVGALSPRIMSLNGKHDKPIYYRRPSFWDLFLGYPAFVHGKMTQDDMLIYPVYAPRGSCMIIVNDILRQIGYLDESTFLYYEEPILGEQLYKLKKEVINYGAHYVIHNHAETIKKNVPNKQILNFMIDSMHIYLSKYRKFTNLECWLCKKTRQVTYLLRH</sequence>
<evidence type="ECO:0000259" key="4">
    <source>
        <dbReference type="Pfam" id="PF00535"/>
    </source>
</evidence>
<dbReference type="SUPFAM" id="SSF53448">
    <property type="entry name" value="Nucleotide-diphospho-sugar transferases"/>
    <property type="match status" value="1"/>
</dbReference>
<dbReference type="GO" id="GO:0016757">
    <property type="term" value="F:glycosyltransferase activity"/>
    <property type="evidence" value="ECO:0007669"/>
    <property type="project" value="UniProtKB-KW"/>
</dbReference>
<dbReference type="PANTHER" id="PTHR43179">
    <property type="entry name" value="RHAMNOSYLTRANSFERASE WBBL"/>
    <property type="match status" value="1"/>
</dbReference>
<dbReference type="PANTHER" id="PTHR43179:SF12">
    <property type="entry name" value="GALACTOFURANOSYLTRANSFERASE GLFT2"/>
    <property type="match status" value="1"/>
</dbReference>
<reference evidence="5 6" key="1">
    <citation type="submission" date="2019-08" db="EMBL/GenBank/DDBJ databases">
        <title>In-depth cultivation of the pig gut microbiome towards novel bacterial diversity and tailored functional studies.</title>
        <authorList>
            <person name="Wylensek D."/>
            <person name="Hitch T.C.A."/>
            <person name="Clavel T."/>
        </authorList>
    </citation>
    <scope>NUCLEOTIDE SEQUENCE [LARGE SCALE GENOMIC DNA]</scope>
    <source>
        <strain evidence="5 6">LKV-178-WT-2C</strain>
    </source>
</reference>
<organism evidence="5 6">
    <name type="scientific">Segatella copri</name>
    <dbReference type="NCBI Taxonomy" id="165179"/>
    <lineage>
        <taxon>Bacteria</taxon>
        <taxon>Pseudomonadati</taxon>
        <taxon>Bacteroidota</taxon>
        <taxon>Bacteroidia</taxon>
        <taxon>Bacteroidales</taxon>
        <taxon>Prevotellaceae</taxon>
        <taxon>Segatella</taxon>
    </lineage>
</organism>
<dbReference type="AlphaFoldDB" id="A0A6I2U1E9"/>
<dbReference type="EMBL" id="VUNF01000034">
    <property type="protein sequence ID" value="MST78573.1"/>
    <property type="molecule type" value="Genomic_DNA"/>
</dbReference>
<dbReference type="RefSeq" id="WP_154482826.1">
    <property type="nucleotide sequence ID" value="NZ_VUNF01000034.1"/>
</dbReference>
<comment type="similarity">
    <text evidence="1">Belongs to the glycosyltransferase 2 family.</text>
</comment>
<dbReference type="Pfam" id="PF00535">
    <property type="entry name" value="Glycos_transf_2"/>
    <property type="match status" value="1"/>
</dbReference>
<evidence type="ECO:0000256" key="3">
    <source>
        <dbReference type="ARBA" id="ARBA00022679"/>
    </source>
</evidence>
<evidence type="ECO:0000313" key="6">
    <source>
        <dbReference type="Proteomes" id="UP000450161"/>
    </source>
</evidence>